<dbReference type="PANTHER" id="PTHR42946:SF1">
    <property type="entry name" value="PHOSPHOGLUCOMUTASE (ALPHA-D-GLUCOSE-1,6-BISPHOSPHATE-DEPENDENT)"/>
    <property type="match status" value="1"/>
</dbReference>
<sequence>MISVERTVAIHDLMNASGARFGTSGVRGLVAELTDEVCFAYTLAFLQIIDAKPGSRVALAMDLRPSSPDIAAACAAAIQNAGMHVDFCGAIPTPALAYYAQQQKMPGIMVTGSHIPFDRNGIKFYGCAGEITKADEHGISNATVSLPDSLYSITLPDLNLAARQSYIARYVDYFKAGCLSGLRLGFYEHSSVARDLLTQLLEALGAEVISLGRTNEFVPIDTEAVAEVDIQRARLWASEHHFDAILSTDGDADRPLIGDENGNWMRGDIVGLLCAQYLGAQAVATPVSCNTAIEKCGTFLKVMRTRIGSPYVIEAMEQLLASGAQGVVGFEANGGFLLGSSLDKNGSFLAPLMTRDAILPMLSLLAMAKQKGCKLSQLIQDLPPRFTASDRLQSFPTETSRQLLGELAASMSSIRELLNPLGGSPVSLDQTDGLRITLDSGEIVHFRPSGNAPELRCYAEAASQVRADFLAREALHIIQVRI</sequence>
<comment type="similarity">
    <text evidence="2">Belongs to the phosphohexose mutase family.</text>
</comment>
<feature type="domain" description="Alpha-D-phosphohexomutase alpha/beta/alpha" evidence="9">
    <location>
        <begin position="165"/>
        <end position="262"/>
    </location>
</feature>
<dbReference type="GO" id="GO:0004615">
    <property type="term" value="F:phosphomannomutase activity"/>
    <property type="evidence" value="ECO:0007669"/>
    <property type="project" value="TreeGrafter"/>
</dbReference>
<dbReference type="InterPro" id="IPR050060">
    <property type="entry name" value="Phosphoglucosamine_mutase"/>
</dbReference>
<protein>
    <submittedName>
        <fullName evidence="11">Phosphoglucosamine mutase</fullName>
        <ecNumber evidence="11">5.4.2.10</ecNumber>
    </submittedName>
</protein>
<dbReference type="InterPro" id="IPR005844">
    <property type="entry name" value="A-D-PHexomutase_a/b/a-I"/>
</dbReference>
<dbReference type="GO" id="GO:0009252">
    <property type="term" value="P:peptidoglycan biosynthetic process"/>
    <property type="evidence" value="ECO:0007669"/>
    <property type="project" value="TreeGrafter"/>
</dbReference>
<feature type="domain" description="Alpha-D-phosphohexomutase alpha/beta/alpha" evidence="8">
    <location>
        <begin position="20"/>
        <end position="142"/>
    </location>
</feature>
<dbReference type="InterPro" id="IPR016066">
    <property type="entry name" value="A-D-PHexomutase_CS"/>
</dbReference>
<dbReference type="GO" id="GO:0008966">
    <property type="term" value="F:phosphoglucosamine mutase activity"/>
    <property type="evidence" value="ECO:0007669"/>
    <property type="project" value="UniProtKB-EC"/>
</dbReference>
<dbReference type="SUPFAM" id="SSF53738">
    <property type="entry name" value="Phosphoglucomutase, first 3 domains"/>
    <property type="match status" value="3"/>
</dbReference>
<evidence type="ECO:0000256" key="4">
    <source>
        <dbReference type="ARBA" id="ARBA00022723"/>
    </source>
</evidence>
<evidence type="ECO:0000313" key="11">
    <source>
        <dbReference type="EMBL" id="OIQ97545.1"/>
    </source>
</evidence>
<keyword evidence="6 11" id="KW-0413">Isomerase</keyword>
<dbReference type="Gene3D" id="3.30.310.50">
    <property type="entry name" value="Alpha-D-phosphohexomutase, C-terminal domain"/>
    <property type="match status" value="1"/>
</dbReference>
<evidence type="ECO:0000259" key="10">
    <source>
        <dbReference type="Pfam" id="PF02880"/>
    </source>
</evidence>
<keyword evidence="4" id="KW-0479">Metal-binding</keyword>
<dbReference type="GO" id="GO:0006048">
    <property type="term" value="P:UDP-N-acetylglucosamine biosynthetic process"/>
    <property type="evidence" value="ECO:0007669"/>
    <property type="project" value="TreeGrafter"/>
</dbReference>
<dbReference type="Pfam" id="PF02879">
    <property type="entry name" value="PGM_PMM_II"/>
    <property type="match status" value="1"/>
</dbReference>
<gene>
    <name evidence="11" type="primary">glmM_7</name>
    <name evidence="11" type="ORF">GALL_204290</name>
</gene>
<dbReference type="CDD" id="cd03088">
    <property type="entry name" value="ManB"/>
    <property type="match status" value="1"/>
</dbReference>
<dbReference type="PANTHER" id="PTHR42946">
    <property type="entry name" value="PHOSPHOHEXOSE MUTASE"/>
    <property type="match status" value="1"/>
</dbReference>
<accession>A0A1J5RP77</accession>
<reference evidence="11" key="1">
    <citation type="submission" date="2016-10" db="EMBL/GenBank/DDBJ databases">
        <title>Sequence of Gallionella enrichment culture.</title>
        <authorList>
            <person name="Poehlein A."/>
            <person name="Muehling M."/>
            <person name="Daniel R."/>
        </authorList>
    </citation>
    <scope>NUCLEOTIDE SEQUENCE</scope>
</reference>
<dbReference type="InterPro" id="IPR005846">
    <property type="entry name" value="A-D-PHexomutase_a/b/a-III"/>
</dbReference>
<name>A0A1J5RP77_9ZZZZ</name>
<dbReference type="SUPFAM" id="SSF55957">
    <property type="entry name" value="Phosphoglucomutase, C-terminal domain"/>
    <property type="match status" value="1"/>
</dbReference>
<evidence type="ECO:0000256" key="5">
    <source>
        <dbReference type="ARBA" id="ARBA00022842"/>
    </source>
</evidence>
<dbReference type="EC" id="5.4.2.10" evidence="11"/>
<dbReference type="InterPro" id="IPR036900">
    <property type="entry name" value="A-D-PHexomutase_C_sf"/>
</dbReference>
<evidence type="ECO:0000259" key="7">
    <source>
        <dbReference type="Pfam" id="PF00408"/>
    </source>
</evidence>
<dbReference type="GO" id="GO:0005975">
    <property type="term" value="P:carbohydrate metabolic process"/>
    <property type="evidence" value="ECO:0007669"/>
    <property type="project" value="InterPro"/>
</dbReference>
<dbReference type="GO" id="GO:0005829">
    <property type="term" value="C:cytosol"/>
    <property type="evidence" value="ECO:0007669"/>
    <property type="project" value="TreeGrafter"/>
</dbReference>
<dbReference type="EMBL" id="MLJW01000131">
    <property type="protein sequence ID" value="OIQ97545.1"/>
    <property type="molecule type" value="Genomic_DNA"/>
</dbReference>
<evidence type="ECO:0000256" key="3">
    <source>
        <dbReference type="ARBA" id="ARBA00022553"/>
    </source>
</evidence>
<evidence type="ECO:0000256" key="2">
    <source>
        <dbReference type="ARBA" id="ARBA00010231"/>
    </source>
</evidence>
<evidence type="ECO:0000259" key="8">
    <source>
        <dbReference type="Pfam" id="PF02878"/>
    </source>
</evidence>
<dbReference type="Pfam" id="PF02878">
    <property type="entry name" value="PGM_PMM_I"/>
    <property type="match status" value="1"/>
</dbReference>
<evidence type="ECO:0000256" key="6">
    <source>
        <dbReference type="ARBA" id="ARBA00023235"/>
    </source>
</evidence>
<comment type="cofactor">
    <cofactor evidence="1">
        <name>Mg(2+)</name>
        <dbReference type="ChEBI" id="CHEBI:18420"/>
    </cofactor>
</comment>
<dbReference type="InterPro" id="IPR005845">
    <property type="entry name" value="A-D-PHexomutase_a/b/a-II"/>
</dbReference>
<dbReference type="InterPro" id="IPR005843">
    <property type="entry name" value="A-D-PHexomutase_C"/>
</dbReference>
<dbReference type="Gene3D" id="3.40.120.10">
    <property type="entry name" value="Alpha-D-Glucose-1,6-Bisphosphate, subunit A, domain 3"/>
    <property type="match status" value="3"/>
</dbReference>
<proteinExistence type="inferred from homology"/>
<keyword evidence="3" id="KW-0597">Phosphoprotein</keyword>
<feature type="domain" description="Alpha-D-phosphohexomutase alpha/beta/alpha" evidence="10">
    <location>
        <begin position="267"/>
        <end position="386"/>
    </location>
</feature>
<dbReference type="AlphaFoldDB" id="A0A1J5RP77"/>
<dbReference type="PROSITE" id="PS00710">
    <property type="entry name" value="PGM_PMM"/>
    <property type="match status" value="1"/>
</dbReference>
<dbReference type="Pfam" id="PF02880">
    <property type="entry name" value="PGM_PMM_III"/>
    <property type="match status" value="1"/>
</dbReference>
<evidence type="ECO:0000256" key="1">
    <source>
        <dbReference type="ARBA" id="ARBA00001946"/>
    </source>
</evidence>
<dbReference type="InterPro" id="IPR016055">
    <property type="entry name" value="A-D-PHexomutase_a/b/a-I/II/III"/>
</dbReference>
<evidence type="ECO:0000259" key="9">
    <source>
        <dbReference type="Pfam" id="PF02879"/>
    </source>
</evidence>
<feature type="domain" description="Alpha-D-phosphohexomutase C-terminal" evidence="7">
    <location>
        <begin position="430"/>
        <end position="473"/>
    </location>
</feature>
<keyword evidence="5" id="KW-0460">Magnesium</keyword>
<comment type="caution">
    <text evidence="11">The sequence shown here is derived from an EMBL/GenBank/DDBJ whole genome shotgun (WGS) entry which is preliminary data.</text>
</comment>
<organism evidence="11">
    <name type="scientific">mine drainage metagenome</name>
    <dbReference type="NCBI Taxonomy" id="410659"/>
    <lineage>
        <taxon>unclassified sequences</taxon>
        <taxon>metagenomes</taxon>
        <taxon>ecological metagenomes</taxon>
    </lineage>
</organism>
<dbReference type="Pfam" id="PF00408">
    <property type="entry name" value="PGM_PMM_IV"/>
    <property type="match status" value="1"/>
</dbReference>
<dbReference type="GO" id="GO:0000287">
    <property type="term" value="F:magnesium ion binding"/>
    <property type="evidence" value="ECO:0007669"/>
    <property type="project" value="InterPro"/>
</dbReference>